<reference evidence="4" key="1">
    <citation type="submission" date="2017-02" db="UniProtKB">
        <authorList>
            <consortium name="WormBaseParasite"/>
        </authorList>
    </citation>
    <scope>IDENTIFICATION</scope>
</reference>
<feature type="compositionally biased region" description="Polar residues" evidence="1">
    <location>
        <begin position="117"/>
        <end position="131"/>
    </location>
</feature>
<protein>
    <submittedName>
        <fullName evidence="2 4">Uncharacterized protein</fullName>
    </submittedName>
</protein>
<dbReference type="EMBL" id="UYYA01004569">
    <property type="protein sequence ID" value="VDM62485.1"/>
    <property type="molecule type" value="Genomic_DNA"/>
</dbReference>
<evidence type="ECO:0000313" key="3">
    <source>
        <dbReference type="Proteomes" id="UP000267027"/>
    </source>
</evidence>
<proteinExistence type="predicted"/>
<evidence type="ECO:0000256" key="1">
    <source>
        <dbReference type="SAM" id="MobiDB-lite"/>
    </source>
</evidence>
<feature type="compositionally biased region" description="Basic and acidic residues" evidence="1">
    <location>
        <begin position="1"/>
        <end position="11"/>
    </location>
</feature>
<organism evidence="4">
    <name type="scientific">Angiostrongylus costaricensis</name>
    <name type="common">Nematode worm</name>
    <dbReference type="NCBI Taxonomy" id="334426"/>
    <lineage>
        <taxon>Eukaryota</taxon>
        <taxon>Metazoa</taxon>
        <taxon>Ecdysozoa</taxon>
        <taxon>Nematoda</taxon>
        <taxon>Chromadorea</taxon>
        <taxon>Rhabditida</taxon>
        <taxon>Rhabditina</taxon>
        <taxon>Rhabditomorpha</taxon>
        <taxon>Strongyloidea</taxon>
        <taxon>Metastrongylidae</taxon>
        <taxon>Angiostrongylus</taxon>
    </lineage>
</organism>
<dbReference type="Proteomes" id="UP000267027">
    <property type="component" value="Unassembled WGS sequence"/>
</dbReference>
<keyword evidence="3" id="KW-1185">Reference proteome</keyword>
<dbReference type="AlphaFoldDB" id="A0A0R3PXB3"/>
<sequence length="131" mass="14255">MLSKSKYDNRCDYGNPLNRSQHSRGSSVRVGYSHVENAIHLDDFADDSFDDEDDGHTSVKDEADHPTENIASHYGASDQYRDTWRRVKASDAICGAVPAGSSSRAVSTESSESSTAFQAQPNLSSGFSSFV</sequence>
<feature type="region of interest" description="Disordered" evidence="1">
    <location>
        <begin position="45"/>
        <end position="70"/>
    </location>
</feature>
<name>A0A0R3PXB3_ANGCS</name>
<dbReference type="WBParaSite" id="ACOC_0001089901-mRNA-1">
    <property type="protein sequence ID" value="ACOC_0001089901-mRNA-1"/>
    <property type="gene ID" value="ACOC_0001089901"/>
</dbReference>
<dbReference type="OrthoDB" id="8923679at2759"/>
<feature type="compositionally biased region" description="Low complexity" evidence="1">
    <location>
        <begin position="101"/>
        <end position="116"/>
    </location>
</feature>
<feature type="compositionally biased region" description="Polar residues" evidence="1">
    <location>
        <begin position="17"/>
        <end position="26"/>
    </location>
</feature>
<dbReference type="STRING" id="334426.A0A0R3PXB3"/>
<feature type="compositionally biased region" description="Basic and acidic residues" evidence="1">
    <location>
        <begin position="55"/>
        <end position="67"/>
    </location>
</feature>
<feature type="region of interest" description="Disordered" evidence="1">
    <location>
        <begin position="1"/>
        <end position="29"/>
    </location>
</feature>
<evidence type="ECO:0000313" key="2">
    <source>
        <dbReference type="EMBL" id="VDM62485.1"/>
    </source>
</evidence>
<gene>
    <name evidence="2" type="ORF">ACOC_LOCUS10900</name>
</gene>
<feature type="region of interest" description="Disordered" evidence="1">
    <location>
        <begin position="97"/>
        <end position="131"/>
    </location>
</feature>
<evidence type="ECO:0000313" key="4">
    <source>
        <dbReference type="WBParaSite" id="ACOC_0001089901-mRNA-1"/>
    </source>
</evidence>
<feature type="compositionally biased region" description="Acidic residues" evidence="1">
    <location>
        <begin position="45"/>
        <end position="54"/>
    </location>
</feature>
<accession>A0A0R3PXB3</accession>
<reference evidence="2 3" key="2">
    <citation type="submission" date="2018-11" db="EMBL/GenBank/DDBJ databases">
        <authorList>
            <consortium name="Pathogen Informatics"/>
        </authorList>
    </citation>
    <scope>NUCLEOTIDE SEQUENCE [LARGE SCALE GENOMIC DNA]</scope>
    <source>
        <strain evidence="2 3">Costa Rica</strain>
    </source>
</reference>